<evidence type="ECO:0000256" key="3">
    <source>
        <dbReference type="ARBA" id="ARBA00022568"/>
    </source>
</evidence>
<dbReference type="SFLD" id="SFLDG00002">
    <property type="entry name" value="C1.7:_P-type_atpase_like"/>
    <property type="match status" value="1"/>
</dbReference>
<keyword evidence="9" id="KW-0460">Magnesium</keyword>
<evidence type="ECO:0000256" key="10">
    <source>
        <dbReference type="ARBA" id="ARBA00022967"/>
    </source>
</evidence>
<dbReference type="PRINTS" id="PR00119">
    <property type="entry name" value="CATATPASE"/>
</dbReference>
<feature type="transmembrane region" description="Helical" evidence="14">
    <location>
        <begin position="765"/>
        <end position="784"/>
    </location>
</feature>
<comment type="caution">
    <text evidence="14">Lacks conserved residue(s) required for the propagation of feature annotation.</text>
</comment>
<keyword evidence="5" id="KW-0479">Metal-binding</keyword>
<evidence type="ECO:0000256" key="11">
    <source>
        <dbReference type="ARBA" id="ARBA00022989"/>
    </source>
</evidence>
<evidence type="ECO:0000256" key="9">
    <source>
        <dbReference type="ARBA" id="ARBA00022842"/>
    </source>
</evidence>
<keyword evidence="2 14" id="KW-0813">Transport</keyword>
<feature type="transmembrane region" description="Helical" evidence="14">
    <location>
        <begin position="842"/>
        <end position="863"/>
    </location>
</feature>
<dbReference type="Pfam" id="PF00122">
    <property type="entry name" value="E1-E2_ATPase"/>
    <property type="match status" value="1"/>
</dbReference>
<dbReference type="Gene3D" id="1.20.1110.10">
    <property type="entry name" value="Calcium-transporting ATPase, transmembrane domain"/>
    <property type="match status" value="1"/>
</dbReference>
<keyword evidence="11 14" id="KW-1133">Transmembrane helix</keyword>
<dbReference type="NCBIfam" id="TIGR01494">
    <property type="entry name" value="ATPase_P-type"/>
    <property type="match status" value="1"/>
</dbReference>
<feature type="transmembrane region" description="Helical" evidence="14">
    <location>
        <begin position="45"/>
        <end position="65"/>
    </location>
</feature>
<dbReference type="SUPFAM" id="SSF81660">
    <property type="entry name" value="Metal cation-transporting ATPase, ATP-binding domain N"/>
    <property type="match status" value="1"/>
</dbReference>
<dbReference type="PANTHER" id="PTHR24093:SF477">
    <property type="entry name" value="CALCIUM-TRANSPORTING ATPASE"/>
    <property type="match status" value="1"/>
</dbReference>
<dbReference type="GO" id="GO:0005524">
    <property type="term" value="F:ATP binding"/>
    <property type="evidence" value="ECO:0007669"/>
    <property type="project" value="UniProtKB-KW"/>
</dbReference>
<feature type="transmembrane region" description="Helical" evidence="14">
    <location>
        <begin position="804"/>
        <end position="822"/>
    </location>
</feature>
<feature type="transmembrane region" description="Helical" evidence="14">
    <location>
        <begin position="282"/>
        <end position="307"/>
    </location>
</feature>
<dbReference type="Pfam" id="PF00702">
    <property type="entry name" value="Hydrolase"/>
    <property type="match status" value="1"/>
</dbReference>
<dbReference type="SUPFAM" id="SSF81653">
    <property type="entry name" value="Calcium ATPase, transduction domain A"/>
    <property type="match status" value="1"/>
</dbReference>
<dbReference type="SFLD" id="SFLDF00027">
    <property type="entry name" value="p-type_atpase"/>
    <property type="match status" value="1"/>
</dbReference>
<evidence type="ECO:0000256" key="6">
    <source>
        <dbReference type="ARBA" id="ARBA00022741"/>
    </source>
</evidence>
<proteinExistence type="inferred from homology"/>
<dbReference type="EMBL" id="HBGL01016442">
    <property type="protein sequence ID" value="CAD9310360.1"/>
    <property type="molecule type" value="Transcribed_RNA"/>
</dbReference>
<keyword evidence="3 14" id="KW-0109">Calcium transport</keyword>
<dbReference type="InterPro" id="IPR008250">
    <property type="entry name" value="ATPase_P-typ_transduc_dom_A_sf"/>
</dbReference>
<dbReference type="GO" id="GO:0016887">
    <property type="term" value="F:ATP hydrolysis activity"/>
    <property type="evidence" value="ECO:0007669"/>
    <property type="project" value="InterPro"/>
</dbReference>
<dbReference type="AlphaFoldDB" id="A0A7S1VTH0"/>
<dbReference type="InterPro" id="IPR023299">
    <property type="entry name" value="ATPase_P-typ_cyto_dom_N"/>
</dbReference>
<accession>A0A7S1VTH0</accession>
<feature type="transmembrane region" description="Helical" evidence="14">
    <location>
        <begin position="228"/>
        <end position="250"/>
    </location>
</feature>
<dbReference type="SUPFAM" id="SSF56784">
    <property type="entry name" value="HAD-like"/>
    <property type="match status" value="1"/>
</dbReference>
<keyword evidence="8 14" id="KW-0067">ATP-binding</keyword>
<evidence type="ECO:0000256" key="1">
    <source>
        <dbReference type="ARBA" id="ARBA00004141"/>
    </source>
</evidence>
<dbReference type="SUPFAM" id="SSF81665">
    <property type="entry name" value="Calcium ATPase, transmembrane domain M"/>
    <property type="match status" value="1"/>
</dbReference>
<evidence type="ECO:0000256" key="14">
    <source>
        <dbReference type="RuleBase" id="RU361146"/>
    </source>
</evidence>
<dbReference type="SMART" id="SM00831">
    <property type="entry name" value="Cation_ATPase_N"/>
    <property type="match status" value="1"/>
</dbReference>
<evidence type="ECO:0000256" key="7">
    <source>
        <dbReference type="ARBA" id="ARBA00022837"/>
    </source>
</evidence>
<comment type="subcellular location">
    <subcellularLocation>
        <location evidence="1 14">Membrane</location>
        <topology evidence="1 14">Multi-pass membrane protein</topology>
    </subcellularLocation>
</comment>
<dbReference type="InterPro" id="IPR044492">
    <property type="entry name" value="P_typ_ATPase_HD_dom"/>
</dbReference>
<dbReference type="PRINTS" id="PR00120">
    <property type="entry name" value="HATPASE"/>
</dbReference>
<protein>
    <recommendedName>
        <fullName evidence="14">Calcium-transporting ATPase</fullName>
        <ecNumber evidence="14">7.2.2.10</ecNumber>
    </recommendedName>
</protein>
<keyword evidence="12 14" id="KW-0406">Ion transport</keyword>
<keyword evidence="13 14" id="KW-0472">Membrane</keyword>
<evidence type="ECO:0000256" key="12">
    <source>
        <dbReference type="ARBA" id="ARBA00023065"/>
    </source>
</evidence>
<sequence length="906" mass="97965">MKYHFDGLTRTQVTESRTKNGSNFLPPPQVESFVEKLIGNFDDPLIKILCVALAITLFLAALGYAEWFEGIGIAAAVFLATFVATYSEFKNESQFRELQAEASRVKSSVFRDSVVVRIWQADLVVGDIVLLQAGDAVPADGVLVSGSLGVSQVVLTGEAETIRKTVGKSFAPDDFSSPTSVFRGSVVDEGEAVMEVLAVGNRTQFGRLFEELAETEDRESPLQHKLSVLADQISTLGYIGAGFIAVSFLFKQFVMDNRYDWPTIVAYVSNWQLAVKDVVTSLILAIIIIVVAVPEGLPMMISLVLAFNMRKLLRSNVLVRKLLGIETAGSLNTLFLDKTGTITRGRFDPQMFLDARGKQYSSHESMPPPLRDVVTLVLRDSTSAQVAPDGRIVGGNASDRALLSFLSREALTHETGVEDVQAEILFTSQRKFSATQVVLPPALAARLPGYAQAEGRTPIATLVKGAPDVLVAACSSAVSADGASAVRIGRAAIDRSISDVSAHGVRVVSLAISSSPFEAEDKLPAKLTYVGSIAILDETRPESRRAVSLCQAAGIHLTMITGDRVETASAVAGEVGLLRDESLVLTSAELDGMSDQEVTEALPRLAVVSRARPTDKSRLVRLAQESGRVVGMTGDGVNDSSALKRADVGFAMGSGSEVAKEAADIVVLDDNFLSLAMAVLYGRTIFLAIRRFVVFQSTVNLASTVIVFLGPFLGVDFPLSLIQLLWVNLVMDTLAAIAFGGAPALERYMHATPIRRDERIISPAMWSQIAFGGLYIAAVCIAFLVWEPAKELYLRDGGVFNEDVFLTAFFCLFIFLTSFNGFNVRTPSLNLLENLGQNLGFLGVQLVIVVVQVAFTVIGGRYLRTVPLLPSEWSTTLTLAATVVPFDILRKIVFLPWSGDQKVKWE</sequence>
<evidence type="ECO:0000256" key="2">
    <source>
        <dbReference type="ARBA" id="ARBA00022448"/>
    </source>
</evidence>
<dbReference type="NCBIfam" id="TIGR01517">
    <property type="entry name" value="ATPase-IIB_Ca"/>
    <property type="match status" value="1"/>
</dbReference>
<dbReference type="EC" id="7.2.2.10" evidence="14"/>
<dbReference type="InterPro" id="IPR006068">
    <property type="entry name" value="ATPase_P-typ_cation-transptr_C"/>
</dbReference>
<dbReference type="PROSITE" id="PS00154">
    <property type="entry name" value="ATPASE_E1_E2"/>
    <property type="match status" value="1"/>
</dbReference>
<organism evidence="16">
    <name type="scientific">Sexangularia sp. CB-2014</name>
    <dbReference type="NCBI Taxonomy" id="1486929"/>
    <lineage>
        <taxon>Eukaryota</taxon>
        <taxon>Amoebozoa</taxon>
        <taxon>Tubulinea</taxon>
        <taxon>Elardia</taxon>
        <taxon>Arcellinida</taxon>
        <taxon>Arcellinida incertae sedis</taxon>
        <taxon>Sexangularia</taxon>
    </lineage>
</organism>
<dbReference type="Pfam" id="PF00689">
    <property type="entry name" value="Cation_ATPase_C"/>
    <property type="match status" value="1"/>
</dbReference>
<dbReference type="GO" id="GO:0005886">
    <property type="term" value="C:plasma membrane"/>
    <property type="evidence" value="ECO:0007669"/>
    <property type="project" value="TreeGrafter"/>
</dbReference>
<evidence type="ECO:0000256" key="4">
    <source>
        <dbReference type="ARBA" id="ARBA00022692"/>
    </source>
</evidence>
<reference evidence="16" key="1">
    <citation type="submission" date="2021-01" db="EMBL/GenBank/DDBJ databases">
        <authorList>
            <person name="Corre E."/>
            <person name="Pelletier E."/>
            <person name="Niang G."/>
            <person name="Scheremetjew M."/>
            <person name="Finn R."/>
            <person name="Kale V."/>
            <person name="Holt S."/>
            <person name="Cochrane G."/>
            <person name="Meng A."/>
            <person name="Brown T."/>
            <person name="Cohen L."/>
        </authorList>
    </citation>
    <scope>NUCLEOTIDE SEQUENCE</scope>
    <source>
        <strain evidence="16">ATCC 50979</strain>
    </source>
</reference>
<dbReference type="Gene3D" id="3.40.1110.10">
    <property type="entry name" value="Calcium-transporting ATPase, cytoplasmic domain N"/>
    <property type="match status" value="1"/>
</dbReference>
<comment type="similarity">
    <text evidence="14">Belongs to the cation transport ATPase (P-type) (TC 3.A.3) family.</text>
</comment>
<dbReference type="GO" id="GO:0005388">
    <property type="term" value="F:P-type calcium transporter activity"/>
    <property type="evidence" value="ECO:0007669"/>
    <property type="project" value="UniProtKB-EC"/>
</dbReference>
<dbReference type="PANTHER" id="PTHR24093">
    <property type="entry name" value="CATION TRANSPORTING ATPASE"/>
    <property type="match status" value="1"/>
</dbReference>
<keyword evidence="4 14" id="KW-0812">Transmembrane</keyword>
<keyword evidence="6 14" id="KW-0547">Nucleotide-binding</keyword>
<dbReference type="GO" id="GO:0046872">
    <property type="term" value="F:metal ion binding"/>
    <property type="evidence" value="ECO:0007669"/>
    <property type="project" value="UniProtKB-KW"/>
</dbReference>
<gene>
    <name evidence="16" type="ORF">SSP0437_LOCUS12867</name>
</gene>
<comment type="catalytic activity">
    <reaction evidence="14">
        <text>Ca(2+)(in) + ATP + H2O = Ca(2+)(out) + ADP + phosphate + H(+)</text>
        <dbReference type="Rhea" id="RHEA:18105"/>
        <dbReference type="ChEBI" id="CHEBI:15377"/>
        <dbReference type="ChEBI" id="CHEBI:15378"/>
        <dbReference type="ChEBI" id="CHEBI:29108"/>
        <dbReference type="ChEBI" id="CHEBI:30616"/>
        <dbReference type="ChEBI" id="CHEBI:43474"/>
        <dbReference type="ChEBI" id="CHEBI:456216"/>
        <dbReference type="EC" id="7.2.2.10"/>
    </reaction>
</comment>
<dbReference type="InterPro" id="IPR006408">
    <property type="entry name" value="P-type_ATPase_IIB"/>
</dbReference>
<comment type="function">
    <text evidence="14">Catalyzes the hydrolysis of ATP coupled with the transport of calcium.</text>
</comment>
<dbReference type="Pfam" id="PF00690">
    <property type="entry name" value="Cation_ATPase_N"/>
    <property type="match status" value="1"/>
</dbReference>
<dbReference type="InterPro" id="IPR004014">
    <property type="entry name" value="ATPase_P-typ_cation-transptr_N"/>
</dbReference>
<dbReference type="InterPro" id="IPR018303">
    <property type="entry name" value="ATPase_P-typ_P_site"/>
</dbReference>
<evidence type="ECO:0000256" key="8">
    <source>
        <dbReference type="ARBA" id="ARBA00022840"/>
    </source>
</evidence>
<keyword evidence="10" id="KW-1278">Translocase</keyword>
<feature type="transmembrane region" description="Helical" evidence="14">
    <location>
        <begin position="725"/>
        <end position="745"/>
    </location>
</feature>
<dbReference type="InterPro" id="IPR001757">
    <property type="entry name" value="P_typ_ATPase"/>
</dbReference>
<feature type="transmembrane region" description="Helical" evidence="14">
    <location>
        <begin position="71"/>
        <end position="89"/>
    </location>
</feature>
<name>A0A7S1VTH0_9EUKA</name>
<dbReference type="InterPro" id="IPR023214">
    <property type="entry name" value="HAD_sf"/>
</dbReference>
<dbReference type="InterPro" id="IPR023298">
    <property type="entry name" value="ATPase_P-typ_TM_dom_sf"/>
</dbReference>
<evidence type="ECO:0000313" key="16">
    <source>
        <dbReference type="EMBL" id="CAD9310360.1"/>
    </source>
</evidence>
<keyword evidence="7 14" id="KW-0106">Calcium</keyword>
<feature type="transmembrane region" description="Helical" evidence="14">
    <location>
        <begin position="692"/>
        <end position="713"/>
    </location>
</feature>
<feature type="domain" description="Cation-transporting P-type ATPase N-terminal" evidence="15">
    <location>
        <begin position="2"/>
        <end position="61"/>
    </location>
</feature>
<evidence type="ECO:0000256" key="5">
    <source>
        <dbReference type="ARBA" id="ARBA00022723"/>
    </source>
</evidence>
<evidence type="ECO:0000259" key="15">
    <source>
        <dbReference type="SMART" id="SM00831"/>
    </source>
</evidence>
<dbReference type="SFLD" id="SFLDS00003">
    <property type="entry name" value="Haloacid_Dehalogenase"/>
    <property type="match status" value="1"/>
</dbReference>
<dbReference type="Gene3D" id="3.40.50.1000">
    <property type="entry name" value="HAD superfamily/HAD-like"/>
    <property type="match status" value="1"/>
</dbReference>
<dbReference type="Gene3D" id="2.70.150.10">
    <property type="entry name" value="Calcium-transporting ATPase, cytoplasmic transduction domain A"/>
    <property type="match status" value="1"/>
</dbReference>
<dbReference type="InterPro" id="IPR036412">
    <property type="entry name" value="HAD-like_sf"/>
</dbReference>
<evidence type="ECO:0000256" key="13">
    <source>
        <dbReference type="ARBA" id="ARBA00023136"/>
    </source>
</evidence>
<dbReference type="InterPro" id="IPR059000">
    <property type="entry name" value="ATPase_P-type_domA"/>
</dbReference>